<gene>
    <name evidence="10" type="ORF">E1267_37495</name>
</gene>
<protein>
    <recommendedName>
        <fullName evidence="8">Autoinducer 2 import system permease protein LsrD</fullName>
    </recommendedName>
</protein>
<dbReference type="OrthoDB" id="9813037at2"/>
<comment type="subcellular location">
    <subcellularLocation>
        <location evidence="1">Cell membrane</location>
        <topology evidence="1">Multi-pass membrane protein</topology>
    </subcellularLocation>
</comment>
<evidence type="ECO:0000256" key="2">
    <source>
        <dbReference type="ARBA" id="ARBA00022448"/>
    </source>
</evidence>
<feature type="transmembrane region" description="Helical" evidence="9">
    <location>
        <begin position="130"/>
        <end position="148"/>
    </location>
</feature>
<feature type="transmembrane region" description="Helical" evidence="9">
    <location>
        <begin position="224"/>
        <end position="244"/>
    </location>
</feature>
<feature type="transmembrane region" description="Helical" evidence="9">
    <location>
        <begin position="46"/>
        <end position="69"/>
    </location>
</feature>
<keyword evidence="3" id="KW-1003">Cell membrane</keyword>
<evidence type="ECO:0000256" key="1">
    <source>
        <dbReference type="ARBA" id="ARBA00004651"/>
    </source>
</evidence>
<dbReference type="GO" id="GO:0005886">
    <property type="term" value="C:plasma membrane"/>
    <property type="evidence" value="ECO:0007669"/>
    <property type="project" value="UniProtKB-SubCell"/>
</dbReference>
<evidence type="ECO:0000256" key="5">
    <source>
        <dbReference type="ARBA" id="ARBA00022692"/>
    </source>
</evidence>
<feature type="transmembrane region" description="Helical" evidence="9">
    <location>
        <begin position="20"/>
        <end position="40"/>
    </location>
</feature>
<evidence type="ECO:0000313" key="11">
    <source>
        <dbReference type="Proteomes" id="UP000295157"/>
    </source>
</evidence>
<keyword evidence="2" id="KW-0813">Transport</keyword>
<evidence type="ECO:0000256" key="6">
    <source>
        <dbReference type="ARBA" id="ARBA00022989"/>
    </source>
</evidence>
<feature type="transmembrane region" description="Helical" evidence="9">
    <location>
        <begin position="250"/>
        <end position="271"/>
    </location>
</feature>
<name>A0A4R4MXT7_9ACTN</name>
<evidence type="ECO:0000256" key="8">
    <source>
        <dbReference type="ARBA" id="ARBA00039381"/>
    </source>
</evidence>
<dbReference type="PANTHER" id="PTHR32196">
    <property type="entry name" value="ABC TRANSPORTER PERMEASE PROTEIN YPHD-RELATED-RELATED"/>
    <property type="match status" value="1"/>
</dbReference>
<dbReference type="PANTHER" id="PTHR32196:SF71">
    <property type="entry name" value="AUTOINDUCER 2 IMPORT SYSTEM PERMEASE PROTEIN LSRD"/>
    <property type="match status" value="1"/>
</dbReference>
<dbReference type="Proteomes" id="UP000295157">
    <property type="component" value="Unassembled WGS sequence"/>
</dbReference>
<dbReference type="EMBL" id="SMJZ01000224">
    <property type="protein sequence ID" value="TDB99452.1"/>
    <property type="molecule type" value="Genomic_DNA"/>
</dbReference>
<dbReference type="AlphaFoldDB" id="A0A4R4MXT7"/>
<keyword evidence="5 9" id="KW-0812">Transmembrane</keyword>
<evidence type="ECO:0000256" key="3">
    <source>
        <dbReference type="ARBA" id="ARBA00022475"/>
    </source>
</evidence>
<evidence type="ECO:0000256" key="9">
    <source>
        <dbReference type="SAM" id="Phobius"/>
    </source>
</evidence>
<reference evidence="10 11" key="1">
    <citation type="submission" date="2019-02" db="EMBL/GenBank/DDBJ databases">
        <title>Draft genome sequences of novel Actinobacteria.</title>
        <authorList>
            <person name="Sahin N."/>
            <person name="Ay H."/>
            <person name="Saygin H."/>
        </authorList>
    </citation>
    <scope>NUCLEOTIDE SEQUENCE [LARGE SCALE GENOMIC DNA]</scope>
    <source>
        <strain evidence="10 11">KC201</strain>
    </source>
</reference>
<dbReference type="CDD" id="cd06579">
    <property type="entry name" value="TM_PBP1_transp_AraH_like"/>
    <property type="match status" value="1"/>
</dbReference>
<feature type="transmembrane region" description="Helical" evidence="9">
    <location>
        <begin position="76"/>
        <end position="95"/>
    </location>
</feature>
<evidence type="ECO:0000256" key="7">
    <source>
        <dbReference type="ARBA" id="ARBA00023136"/>
    </source>
</evidence>
<dbReference type="RefSeq" id="WP_132340017.1">
    <property type="nucleotide sequence ID" value="NZ_SMJZ01000224.1"/>
</dbReference>
<organism evidence="10 11">
    <name type="scientific">Nonomuraea longispora</name>
    <dbReference type="NCBI Taxonomy" id="1848320"/>
    <lineage>
        <taxon>Bacteria</taxon>
        <taxon>Bacillati</taxon>
        <taxon>Actinomycetota</taxon>
        <taxon>Actinomycetes</taxon>
        <taxon>Streptosporangiales</taxon>
        <taxon>Streptosporangiaceae</taxon>
        <taxon>Nonomuraea</taxon>
    </lineage>
</organism>
<comment type="caution">
    <text evidence="10">The sequence shown here is derived from an EMBL/GenBank/DDBJ whole genome shotgun (WGS) entry which is preliminary data.</text>
</comment>
<feature type="transmembrane region" description="Helical" evidence="9">
    <location>
        <begin position="168"/>
        <end position="190"/>
    </location>
</feature>
<evidence type="ECO:0000313" key="10">
    <source>
        <dbReference type="EMBL" id="TDB99452.1"/>
    </source>
</evidence>
<keyword evidence="7 9" id="KW-0472">Membrane</keyword>
<evidence type="ECO:0000256" key="4">
    <source>
        <dbReference type="ARBA" id="ARBA00022519"/>
    </source>
</evidence>
<feature type="transmembrane region" description="Helical" evidence="9">
    <location>
        <begin position="101"/>
        <end position="123"/>
    </location>
</feature>
<dbReference type="InterPro" id="IPR001851">
    <property type="entry name" value="ABC_transp_permease"/>
</dbReference>
<accession>A0A4R4MXT7</accession>
<dbReference type="Pfam" id="PF02653">
    <property type="entry name" value="BPD_transp_2"/>
    <property type="match status" value="1"/>
</dbReference>
<sequence>MTTGALPRRPLRDRVSDRRVFLAVLVVALGALMSLLSPYFLEVGNLLAMTQYGAVIGLLALGVSLVILGGRGGIDLSVGSALSLSGIVMGLLAQNLGLSPWLAALVTVAFGALLGSVNGFMVARLGLPPLIVTLSTLFLYGALAQVLTDGGQLGGFNREGFAALGQSAILGVPAQVLLVLAPAFAVAIWAQNRTAFGRRLHQIGTSDRAAALVGIDVNQLRFRLYCLSGALAALGAVVTNAWLLTARPSAGLGMELQAITIAVLGGIHIFGGRGHLSGVLLALAVVVVLSWGLQLAQVGNSVQTGILGLVLVGAALLNNLLSRRAPG</sequence>
<feature type="transmembrane region" description="Helical" evidence="9">
    <location>
        <begin position="278"/>
        <end position="296"/>
    </location>
</feature>
<proteinExistence type="predicted"/>
<keyword evidence="11" id="KW-1185">Reference proteome</keyword>
<dbReference type="GO" id="GO:0022857">
    <property type="term" value="F:transmembrane transporter activity"/>
    <property type="evidence" value="ECO:0007669"/>
    <property type="project" value="InterPro"/>
</dbReference>
<keyword evidence="6 9" id="KW-1133">Transmembrane helix</keyword>
<feature type="transmembrane region" description="Helical" evidence="9">
    <location>
        <begin position="302"/>
        <end position="321"/>
    </location>
</feature>
<keyword evidence="4" id="KW-0997">Cell inner membrane</keyword>